<gene>
    <name evidence="2" type="ORF">PLANPX_1567</name>
</gene>
<organism evidence="2 3">
    <name type="scientific">Lacipirellula parvula</name>
    <dbReference type="NCBI Taxonomy" id="2650471"/>
    <lineage>
        <taxon>Bacteria</taxon>
        <taxon>Pseudomonadati</taxon>
        <taxon>Planctomycetota</taxon>
        <taxon>Planctomycetia</taxon>
        <taxon>Pirellulales</taxon>
        <taxon>Lacipirellulaceae</taxon>
        <taxon>Lacipirellula</taxon>
    </lineage>
</organism>
<evidence type="ECO:0000256" key="1">
    <source>
        <dbReference type="SAM" id="Coils"/>
    </source>
</evidence>
<reference evidence="3" key="1">
    <citation type="submission" date="2019-10" db="EMBL/GenBank/DDBJ databases">
        <title>Lacipirellula parvula gen. nov., sp. nov., representing a lineage of planctomycetes widespread in freshwater anoxic habitats, and description of the family Lacipirellulaceae.</title>
        <authorList>
            <person name="Dedysh S.N."/>
            <person name="Kulichevskaya I.S."/>
            <person name="Beletsky A.V."/>
            <person name="Rakitin A.L."/>
            <person name="Mardanov A.V."/>
            <person name="Ivanova A.A."/>
            <person name="Saltykova V.X."/>
            <person name="Rijpstra W.I.C."/>
            <person name="Sinninghe Damste J.S."/>
            <person name="Ravin N.V."/>
        </authorList>
    </citation>
    <scope>NUCLEOTIDE SEQUENCE [LARGE SCALE GENOMIC DNA]</scope>
    <source>
        <strain evidence="3">PX69</strain>
    </source>
</reference>
<evidence type="ECO:0000313" key="2">
    <source>
        <dbReference type="EMBL" id="BBO31955.1"/>
    </source>
</evidence>
<keyword evidence="1" id="KW-0175">Coiled coil</keyword>
<accession>A0A5K7X6G6</accession>
<dbReference type="Proteomes" id="UP000326837">
    <property type="component" value="Chromosome"/>
</dbReference>
<dbReference type="AlphaFoldDB" id="A0A5K7X6G6"/>
<name>A0A5K7X6G6_9BACT</name>
<feature type="coiled-coil region" evidence="1">
    <location>
        <begin position="23"/>
        <end position="98"/>
    </location>
</feature>
<keyword evidence="3" id="KW-1185">Reference proteome</keyword>
<dbReference type="EMBL" id="AP021861">
    <property type="protein sequence ID" value="BBO31955.1"/>
    <property type="molecule type" value="Genomic_DNA"/>
</dbReference>
<evidence type="ECO:0000313" key="3">
    <source>
        <dbReference type="Proteomes" id="UP000326837"/>
    </source>
</evidence>
<proteinExistence type="predicted"/>
<dbReference type="KEGG" id="lpav:PLANPX_1567"/>
<sequence>MVDGSDLSGYRMRDVLFDASRDRDDLQRHVGQLTARRKAAQQLAEGCELEPIVQDLQQKFDIAVETIRRVEAEYIARLQELSTAVDAARNQLENVKHRRTHLMSGTVHLLMGTLLHSRKREIEQMGSLDCRLGNQRHQYRARKGQLDKLIEPAQQSVDDLRNRVEELAGDASASVAVANISAQLAEAQDRLNALLAERDAGERCLAQYDEHHAAYEQAQREAMQDWKAMQFD</sequence>
<protein>
    <submittedName>
        <fullName evidence="2">Uncharacterized protein</fullName>
    </submittedName>
</protein>